<keyword evidence="3" id="KW-0969">Cilium</keyword>
<comment type="caution">
    <text evidence="5">The sequence shown here is derived from an EMBL/GenBank/DDBJ whole genome shotgun (WGS) entry which is preliminary data.</text>
</comment>
<evidence type="ECO:0000256" key="2">
    <source>
        <dbReference type="ARBA" id="ARBA00022846"/>
    </source>
</evidence>
<organism evidence="5 6">
    <name type="scientific">Hondaea fermentalgiana</name>
    <dbReference type="NCBI Taxonomy" id="2315210"/>
    <lineage>
        <taxon>Eukaryota</taxon>
        <taxon>Sar</taxon>
        <taxon>Stramenopiles</taxon>
        <taxon>Bigyra</taxon>
        <taxon>Labyrinthulomycetes</taxon>
        <taxon>Thraustochytrida</taxon>
        <taxon>Thraustochytriidae</taxon>
        <taxon>Hondaea</taxon>
    </lineage>
</organism>
<dbReference type="Gene3D" id="2.20.110.10">
    <property type="entry name" value="Histone H3 K4-specific methyltransferase SET7/9 N-terminal domain"/>
    <property type="match status" value="1"/>
</dbReference>
<evidence type="ECO:0000313" key="5">
    <source>
        <dbReference type="EMBL" id="GBG26541.1"/>
    </source>
</evidence>
<dbReference type="InParanoid" id="A0A2R5GE90"/>
<gene>
    <name evidence="5" type="ORF">FCC1311_027622</name>
</gene>
<keyword evidence="6" id="KW-1185">Reference proteome</keyword>
<evidence type="ECO:0000256" key="4">
    <source>
        <dbReference type="ARBA" id="ARBA00023273"/>
    </source>
</evidence>
<evidence type="ECO:0000256" key="1">
    <source>
        <dbReference type="ARBA" id="ARBA00004230"/>
    </source>
</evidence>
<keyword evidence="2" id="KW-0282">Flagellum</keyword>
<dbReference type="Proteomes" id="UP000241890">
    <property type="component" value="Unassembled WGS sequence"/>
</dbReference>
<name>A0A2R5GE90_9STRA</name>
<sequence length="182" mass="20626">MADMEDVEQLRLPGGEYAGDFVQGRMESKEPVEYKFENGTRYVGPFLNGCFHGEGVLHLPGKGSFAGTWEKGQLVRGEFTFEDGLAYEEKAEWEFCTARDRRFWEEHENGIKPSGATLLRRSDQTVPYGMYDCLEGYFDPRTGNVHSYANNVVIRTAGEEEAKMIRERAFAGLRLTDESKSA</sequence>
<dbReference type="OrthoDB" id="300500at2759"/>
<dbReference type="SUPFAM" id="SSF82185">
    <property type="entry name" value="Histone H3 K4-specific methyltransferase SET7/9 N-terminal domain"/>
    <property type="match status" value="1"/>
</dbReference>
<reference evidence="5 6" key="1">
    <citation type="submission" date="2017-12" db="EMBL/GenBank/DDBJ databases">
        <title>Sequencing, de novo assembly and annotation of complete genome of a new Thraustochytrid species, strain FCC1311.</title>
        <authorList>
            <person name="Sedici K."/>
            <person name="Godart F."/>
            <person name="Aiese Cigliano R."/>
            <person name="Sanseverino W."/>
            <person name="Barakat M."/>
            <person name="Ortet P."/>
            <person name="Marechal E."/>
            <person name="Cagnac O."/>
            <person name="Amato A."/>
        </authorList>
    </citation>
    <scope>NUCLEOTIDE SEQUENCE [LARGE SCALE GENOMIC DNA]</scope>
</reference>
<accession>A0A2R5GE90</accession>
<dbReference type="EMBL" id="BEYU01000021">
    <property type="protein sequence ID" value="GBG26541.1"/>
    <property type="molecule type" value="Genomic_DNA"/>
</dbReference>
<keyword evidence="4" id="KW-0966">Cell projection</keyword>
<dbReference type="InterPro" id="IPR042814">
    <property type="entry name" value="Morn5"/>
</dbReference>
<comment type="subcellular location">
    <subcellularLocation>
        <location evidence="1">Cell projection</location>
        <location evidence="1">Cilium</location>
        <location evidence="1">Flagellum</location>
    </subcellularLocation>
</comment>
<dbReference type="AlphaFoldDB" id="A0A2R5GE90"/>
<protein>
    <submittedName>
        <fullName evidence="5">MORN repeat-containing protein 5</fullName>
    </submittedName>
</protein>
<evidence type="ECO:0000256" key="3">
    <source>
        <dbReference type="ARBA" id="ARBA00023069"/>
    </source>
</evidence>
<evidence type="ECO:0000313" key="6">
    <source>
        <dbReference type="Proteomes" id="UP000241890"/>
    </source>
</evidence>
<dbReference type="PANTHER" id="PTHR46437:SF1">
    <property type="entry name" value="MORN REPEAT-CONTAINING PROTEIN 5"/>
    <property type="match status" value="1"/>
</dbReference>
<proteinExistence type="predicted"/>
<dbReference type="PANTHER" id="PTHR46437">
    <property type="entry name" value="MORN REPEAT-CONTAINING PROTEIN 5"/>
    <property type="match status" value="1"/>
</dbReference>
<dbReference type="GO" id="GO:0031514">
    <property type="term" value="C:motile cilium"/>
    <property type="evidence" value="ECO:0007669"/>
    <property type="project" value="UniProtKB-SubCell"/>
</dbReference>